<feature type="transmembrane region" description="Helical" evidence="1">
    <location>
        <begin position="63"/>
        <end position="80"/>
    </location>
</feature>
<evidence type="ECO:0000256" key="1">
    <source>
        <dbReference type="SAM" id="Phobius"/>
    </source>
</evidence>
<keyword evidence="1" id="KW-1133">Transmembrane helix</keyword>
<reference evidence="2 3" key="1">
    <citation type="journal article" date="2018" name="Environ. Microbiol.">
        <title>Genomes of ubiquitous marine and hypersaline Hydrogenovibrio, Thiomicrorhabdus and Thiomicrospira spp. encode a diversity of mechanisms to sustain chemolithoautotrophy in heterogeneous environments.</title>
        <authorList>
            <person name="Scott K.M."/>
            <person name="Williams J."/>
            <person name="Porter C.M.B."/>
            <person name="Russel S."/>
            <person name="Harmer T.L."/>
            <person name="Paul J.H."/>
            <person name="Antonen K.M."/>
            <person name="Bridges M.K."/>
            <person name="Camper G.J."/>
            <person name="Campla C.K."/>
            <person name="Casella L.G."/>
            <person name="Chase E."/>
            <person name="Conrad J.W."/>
            <person name="Cruz M.C."/>
            <person name="Dunlap D.S."/>
            <person name="Duran L."/>
            <person name="Fahsbender E.M."/>
            <person name="Goldsmith D.B."/>
            <person name="Keeley R.F."/>
            <person name="Kondoff M.R."/>
            <person name="Kussy B.I."/>
            <person name="Lane M.K."/>
            <person name="Lawler S."/>
            <person name="Leigh B.A."/>
            <person name="Lewis C."/>
            <person name="Lostal L.M."/>
            <person name="Marking D."/>
            <person name="Mancera P.A."/>
            <person name="McClenthan E.C."/>
            <person name="McIntyre E.A."/>
            <person name="Mine J.A."/>
            <person name="Modi S."/>
            <person name="Moore B.D."/>
            <person name="Morgan W.A."/>
            <person name="Nelson K.M."/>
            <person name="Nguyen K.N."/>
            <person name="Ogburn N."/>
            <person name="Parrino D.G."/>
            <person name="Pedapudi A.D."/>
            <person name="Pelham R.P."/>
            <person name="Preece A.M."/>
            <person name="Rampersad E.A."/>
            <person name="Richardson J.C."/>
            <person name="Rodgers C.M."/>
            <person name="Schaffer B.L."/>
            <person name="Sheridan N.E."/>
            <person name="Solone M.R."/>
            <person name="Staley Z.R."/>
            <person name="Tabuchi M."/>
            <person name="Waide R.J."/>
            <person name="Wanjugi P.W."/>
            <person name="Young S."/>
            <person name="Clum A."/>
            <person name="Daum C."/>
            <person name="Huntemann M."/>
            <person name="Ivanova N."/>
            <person name="Kyrpides N."/>
            <person name="Mikhailova N."/>
            <person name="Palaniappan K."/>
            <person name="Pillay M."/>
            <person name="Reddy T.B.K."/>
            <person name="Shapiro N."/>
            <person name="Stamatis D."/>
            <person name="Varghese N."/>
            <person name="Woyke T."/>
            <person name="Boden R."/>
            <person name="Freyermuth S.K."/>
            <person name="Kerfeld C.A."/>
        </authorList>
    </citation>
    <scope>NUCLEOTIDE SEQUENCE [LARGE SCALE GENOMIC DNA]</scope>
    <source>
        <strain evidence="2 3">JR-2</strain>
    </source>
</reference>
<dbReference type="Proteomes" id="UP000285478">
    <property type="component" value="Chromosome"/>
</dbReference>
<protein>
    <submittedName>
        <fullName evidence="2">Uncharacterized protein</fullName>
    </submittedName>
</protein>
<name>A0A410H394_9GAMM</name>
<evidence type="ECO:0000313" key="2">
    <source>
        <dbReference type="EMBL" id="QAB15381.1"/>
    </source>
</evidence>
<keyword evidence="1" id="KW-0812">Transmembrane</keyword>
<dbReference type="RefSeq" id="WP_128384886.1">
    <property type="nucleotide sequence ID" value="NZ_CP035033.1"/>
</dbReference>
<feature type="transmembrane region" description="Helical" evidence="1">
    <location>
        <begin position="92"/>
        <end position="112"/>
    </location>
</feature>
<dbReference type="AlphaFoldDB" id="A0A410H394"/>
<keyword evidence="1" id="KW-0472">Membrane</keyword>
<proteinExistence type="predicted"/>
<organism evidence="2 3">
    <name type="scientific">Hydrogenovibrio thermophilus</name>
    <dbReference type="NCBI Taxonomy" id="265883"/>
    <lineage>
        <taxon>Bacteria</taxon>
        <taxon>Pseudomonadati</taxon>
        <taxon>Pseudomonadota</taxon>
        <taxon>Gammaproteobacteria</taxon>
        <taxon>Thiotrichales</taxon>
        <taxon>Piscirickettsiaceae</taxon>
        <taxon>Hydrogenovibrio</taxon>
    </lineage>
</organism>
<feature type="transmembrane region" description="Helical" evidence="1">
    <location>
        <begin position="6"/>
        <end position="23"/>
    </location>
</feature>
<gene>
    <name evidence="2" type="ORF">EPV75_06760</name>
</gene>
<accession>A0A410H394</accession>
<keyword evidence="3" id="KW-1185">Reference proteome</keyword>
<feature type="transmembrane region" description="Helical" evidence="1">
    <location>
        <begin position="35"/>
        <end position="57"/>
    </location>
</feature>
<dbReference type="KEGG" id="htr:EPV75_06760"/>
<evidence type="ECO:0000313" key="3">
    <source>
        <dbReference type="Proteomes" id="UP000285478"/>
    </source>
</evidence>
<sequence length="116" mass="13094">MELPINLVIAYAVFSLFAFYQKLHLKNFQGASQGFGATLSVFAMATTIFGLGFLFYWGIEVSWVQAVILFVIAFAIQILWFPIEAMLKLQKLYPIISILGFVAIPISGYFMWLSLP</sequence>
<dbReference type="EMBL" id="CP035033">
    <property type="protein sequence ID" value="QAB15381.1"/>
    <property type="molecule type" value="Genomic_DNA"/>
</dbReference>